<dbReference type="EMBL" id="AZFA01000007">
    <property type="protein sequence ID" value="KRL67189.1"/>
    <property type="molecule type" value="Genomic_DNA"/>
</dbReference>
<comment type="caution">
    <text evidence="1">The sequence shown here is derived from an EMBL/GenBank/DDBJ whole genome shotgun (WGS) entry which is preliminary data.</text>
</comment>
<dbReference type="AlphaFoldDB" id="A0A0R1SLL5"/>
<evidence type="ECO:0000313" key="1">
    <source>
        <dbReference type="EMBL" id="KRL67189.1"/>
    </source>
</evidence>
<protein>
    <submittedName>
        <fullName evidence="1">Uncharacterized protein</fullName>
    </submittedName>
</protein>
<name>A0A0R1SLL5_9LACO</name>
<dbReference type="STRING" id="1423815.FC27_GL002036"/>
<dbReference type="PATRIC" id="fig|1423815.3.peg.2090"/>
<reference evidence="1 2" key="1">
    <citation type="journal article" date="2015" name="Genome Announc.">
        <title>Expanding the biotechnology potential of lactobacilli through comparative genomics of 213 strains and associated genera.</title>
        <authorList>
            <person name="Sun Z."/>
            <person name="Harris H.M."/>
            <person name="McCann A."/>
            <person name="Guo C."/>
            <person name="Argimon S."/>
            <person name="Zhang W."/>
            <person name="Yang X."/>
            <person name="Jeffery I.B."/>
            <person name="Cooney J.C."/>
            <person name="Kagawa T.F."/>
            <person name="Liu W."/>
            <person name="Song Y."/>
            <person name="Salvetti E."/>
            <person name="Wrobel A."/>
            <person name="Rasinkangas P."/>
            <person name="Parkhill J."/>
            <person name="Rea M.C."/>
            <person name="O'Sullivan O."/>
            <person name="Ritari J."/>
            <person name="Douillard F.P."/>
            <person name="Paul Ross R."/>
            <person name="Yang R."/>
            <person name="Briner A.E."/>
            <person name="Felis G.E."/>
            <person name="de Vos W.M."/>
            <person name="Barrangou R."/>
            <person name="Klaenhammer T.R."/>
            <person name="Caufield P.W."/>
            <person name="Cui Y."/>
            <person name="Zhang H."/>
            <person name="O'Toole P.W."/>
        </authorList>
    </citation>
    <scope>NUCLEOTIDE SEQUENCE [LARGE SCALE GENOMIC DNA]</scope>
    <source>
        <strain evidence="1 2">DSM 14857</strain>
    </source>
</reference>
<gene>
    <name evidence="1" type="ORF">FC27_GL002036</name>
</gene>
<accession>A0A0R1SLL5</accession>
<proteinExistence type="predicted"/>
<sequence>MALQDLKHLEPTQTKVDNHKVVVLNLATNLVANPVVTKMAIPEQVVNQVGKPAMNHLVRPMKTLAVTDQQPITLVPKHQIITPVARRQVKVLKLIVVAQVPAVNLVKKVLNLAMKRTTATQTLKTQVLANNLLVAVQNLKVMALNLVTNQ</sequence>
<evidence type="ECO:0000313" key="2">
    <source>
        <dbReference type="Proteomes" id="UP000051647"/>
    </source>
</evidence>
<organism evidence="1 2">
    <name type="scientific">Companilactobacillus versmoldensis DSM 14857 = KCTC 3814</name>
    <dbReference type="NCBI Taxonomy" id="1423815"/>
    <lineage>
        <taxon>Bacteria</taxon>
        <taxon>Bacillati</taxon>
        <taxon>Bacillota</taxon>
        <taxon>Bacilli</taxon>
        <taxon>Lactobacillales</taxon>
        <taxon>Lactobacillaceae</taxon>
        <taxon>Companilactobacillus</taxon>
    </lineage>
</organism>
<dbReference type="Proteomes" id="UP000051647">
    <property type="component" value="Unassembled WGS sequence"/>
</dbReference>
<keyword evidence="2" id="KW-1185">Reference proteome</keyword>